<evidence type="ECO:0000313" key="2">
    <source>
        <dbReference type="EMBL" id="UJO23111.1"/>
    </source>
</evidence>
<dbReference type="KEGG" id="ffu:CLAFUR5_12298"/>
<protein>
    <submittedName>
        <fullName evidence="2">Polyubiquitin</fullName>
    </submittedName>
</protein>
<dbReference type="InterPro" id="IPR019956">
    <property type="entry name" value="Ubiquitin_dom"/>
</dbReference>
<dbReference type="Gene3D" id="3.10.20.90">
    <property type="entry name" value="Phosphatidylinositol 3-kinase Catalytic Subunit, Chain A, domain 1"/>
    <property type="match status" value="2"/>
</dbReference>
<dbReference type="RefSeq" id="XP_047767477.1">
    <property type="nucleotide sequence ID" value="XM_047911446.1"/>
</dbReference>
<keyword evidence="3" id="KW-1185">Reference proteome</keyword>
<proteinExistence type="predicted"/>
<reference evidence="2" key="2">
    <citation type="journal article" date="2022" name="Microb. Genom.">
        <title>A chromosome-scale genome assembly of the tomato pathogen Cladosporium fulvum reveals a compartmentalized genome architecture and the presence of a dispensable chromosome.</title>
        <authorList>
            <person name="Zaccaron A.Z."/>
            <person name="Chen L.H."/>
            <person name="Samaras A."/>
            <person name="Stergiopoulos I."/>
        </authorList>
    </citation>
    <scope>NUCLEOTIDE SEQUENCE</scope>
    <source>
        <strain evidence="2">Race5_Kim</strain>
    </source>
</reference>
<name>A0A9Q8UUN2_PASFU</name>
<dbReference type="EMBL" id="CP090172">
    <property type="protein sequence ID" value="UJO23111.1"/>
    <property type="molecule type" value="Genomic_DNA"/>
</dbReference>
<evidence type="ECO:0000259" key="1">
    <source>
        <dbReference type="PROSITE" id="PS50053"/>
    </source>
</evidence>
<dbReference type="PRINTS" id="PR00348">
    <property type="entry name" value="UBIQUITIN"/>
</dbReference>
<dbReference type="SMART" id="SM00213">
    <property type="entry name" value="UBQ"/>
    <property type="match status" value="2"/>
</dbReference>
<evidence type="ECO:0000313" key="3">
    <source>
        <dbReference type="Proteomes" id="UP000756132"/>
    </source>
</evidence>
<dbReference type="AlphaFoldDB" id="A0A9Q8UUN2"/>
<dbReference type="Pfam" id="PF00240">
    <property type="entry name" value="ubiquitin"/>
    <property type="match status" value="2"/>
</dbReference>
<dbReference type="CDD" id="cd17039">
    <property type="entry name" value="Ubl_ubiquitin_like"/>
    <property type="match status" value="1"/>
</dbReference>
<dbReference type="InterPro" id="IPR050158">
    <property type="entry name" value="Ubiquitin_ubiquitin-like"/>
</dbReference>
<organism evidence="2 3">
    <name type="scientific">Passalora fulva</name>
    <name type="common">Tomato leaf mold</name>
    <name type="synonym">Cladosporium fulvum</name>
    <dbReference type="NCBI Taxonomy" id="5499"/>
    <lineage>
        <taxon>Eukaryota</taxon>
        <taxon>Fungi</taxon>
        <taxon>Dikarya</taxon>
        <taxon>Ascomycota</taxon>
        <taxon>Pezizomycotina</taxon>
        <taxon>Dothideomycetes</taxon>
        <taxon>Dothideomycetidae</taxon>
        <taxon>Mycosphaerellales</taxon>
        <taxon>Mycosphaerellaceae</taxon>
        <taxon>Fulvia</taxon>
    </lineage>
</organism>
<feature type="domain" description="Ubiquitin-like" evidence="1">
    <location>
        <begin position="1"/>
        <end position="50"/>
    </location>
</feature>
<dbReference type="GeneID" id="71992176"/>
<dbReference type="InterPro" id="IPR029071">
    <property type="entry name" value="Ubiquitin-like_domsf"/>
</dbReference>
<dbReference type="SUPFAM" id="SSF54236">
    <property type="entry name" value="Ubiquitin-like"/>
    <property type="match status" value="2"/>
</dbReference>
<dbReference type="InterPro" id="IPR000626">
    <property type="entry name" value="Ubiquitin-like_dom"/>
</dbReference>
<dbReference type="PROSITE" id="PS50053">
    <property type="entry name" value="UBIQUITIN_2"/>
    <property type="match status" value="2"/>
</dbReference>
<dbReference type="Proteomes" id="UP000756132">
    <property type="component" value="Chromosome 10"/>
</dbReference>
<dbReference type="PANTHER" id="PTHR10666">
    <property type="entry name" value="UBIQUITIN"/>
    <property type="match status" value="1"/>
</dbReference>
<gene>
    <name evidence="2" type="ORF">CLAFUR5_12298</name>
</gene>
<reference evidence="2" key="1">
    <citation type="submission" date="2021-12" db="EMBL/GenBank/DDBJ databases">
        <authorList>
            <person name="Zaccaron A."/>
            <person name="Stergiopoulos I."/>
        </authorList>
    </citation>
    <scope>NUCLEOTIDE SEQUENCE</scope>
    <source>
        <strain evidence="2">Race5_Kim</strain>
    </source>
</reference>
<sequence length="153" mass="17243">MQVFLKTPTGKTVTLEVQNTTTILEFKRMVEKKTGCPASCLRLIWAGKELACSIEDDEEEEKEQRTFDSYGIGNLRGGTDTYEVEPTTTIREFRTEIEKKTGVPPGCQKIVFAGKHLGGQADDDEDERKERTIESYNIQKEATVHVVLRLKGS</sequence>
<dbReference type="OrthoDB" id="428577at2759"/>
<accession>A0A9Q8UUN2</accession>
<feature type="domain" description="Ubiquitin-like" evidence="1">
    <location>
        <begin position="72"/>
        <end position="153"/>
    </location>
</feature>